<dbReference type="PROSITE" id="PS50181">
    <property type="entry name" value="FBOX"/>
    <property type="match status" value="1"/>
</dbReference>
<sequence>MDNLPNEILQKIFSFLSGPSLFYAGMVSARWRSIIYGFYLKESAMINWKAIALEFMDPNILSELIQQYSVTAFNMITGEKEEPVTSYDKLVSNAIWRKNLSSYEPRQTSFLGDEDIGTHINITEISIIVNSGDILLTHCHDKESLTMNTLTGKILKKTNQKNITHIELVNLCSRQVDICGGIYSKHDHFFLLVRNGLIKFMRMKDFATIGLIELYHGLQLKNICFDKPFLYVYDGYYGVTGFSVPSLQRCKRESVDGLDSFKVTNGTLCYIEDSGKYYSAEKQVKFSYTLQPFSINMVHYITAVCEKSPLNLEEEHFNSKIFRTDCVCLSVRGEYYLTMDGENYRSLNVIKSEYGTIKDVCVNGPTVAIGLHTGKVLFYYVPSQQILMSLDFLRPEIYLGVFDRRPVKMLSLFDNPSHFLVLASDGFEVAINIFLKD</sequence>
<evidence type="ECO:0000313" key="3">
    <source>
        <dbReference type="Proteomes" id="UP001187531"/>
    </source>
</evidence>
<feature type="domain" description="F-box" evidence="1">
    <location>
        <begin position="1"/>
        <end position="51"/>
    </location>
</feature>
<dbReference type="InterPro" id="IPR001810">
    <property type="entry name" value="F-box_dom"/>
</dbReference>
<name>A0AA88HQ46_ARTSF</name>
<dbReference type="CDD" id="cd09917">
    <property type="entry name" value="F-box_SF"/>
    <property type="match status" value="1"/>
</dbReference>
<dbReference type="InterPro" id="IPR036047">
    <property type="entry name" value="F-box-like_dom_sf"/>
</dbReference>
<dbReference type="Proteomes" id="UP001187531">
    <property type="component" value="Unassembled WGS sequence"/>
</dbReference>
<reference evidence="2" key="1">
    <citation type="submission" date="2023-07" db="EMBL/GenBank/DDBJ databases">
        <title>Chromosome-level genome assembly of Artemia franciscana.</title>
        <authorList>
            <person name="Jo E."/>
        </authorList>
    </citation>
    <scope>NUCLEOTIDE SEQUENCE</scope>
    <source>
        <tissue evidence="2">Whole body</tissue>
    </source>
</reference>
<comment type="caution">
    <text evidence="2">The sequence shown here is derived from an EMBL/GenBank/DDBJ whole genome shotgun (WGS) entry which is preliminary data.</text>
</comment>
<proteinExistence type="predicted"/>
<dbReference type="InterPro" id="IPR036322">
    <property type="entry name" value="WD40_repeat_dom_sf"/>
</dbReference>
<evidence type="ECO:0000313" key="2">
    <source>
        <dbReference type="EMBL" id="KAK2713118.1"/>
    </source>
</evidence>
<dbReference type="Pfam" id="PF12937">
    <property type="entry name" value="F-box-like"/>
    <property type="match status" value="1"/>
</dbReference>
<gene>
    <name evidence="2" type="ORF">QYM36_011722</name>
</gene>
<dbReference type="SUPFAM" id="SSF81383">
    <property type="entry name" value="F-box domain"/>
    <property type="match status" value="1"/>
</dbReference>
<dbReference type="AlphaFoldDB" id="A0AA88HQ46"/>
<evidence type="ECO:0000259" key="1">
    <source>
        <dbReference type="PROSITE" id="PS50181"/>
    </source>
</evidence>
<organism evidence="2 3">
    <name type="scientific">Artemia franciscana</name>
    <name type="common">Brine shrimp</name>
    <name type="synonym">Artemia sanfranciscana</name>
    <dbReference type="NCBI Taxonomy" id="6661"/>
    <lineage>
        <taxon>Eukaryota</taxon>
        <taxon>Metazoa</taxon>
        <taxon>Ecdysozoa</taxon>
        <taxon>Arthropoda</taxon>
        <taxon>Crustacea</taxon>
        <taxon>Branchiopoda</taxon>
        <taxon>Anostraca</taxon>
        <taxon>Artemiidae</taxon>
        <taxon>Artemia</taxon>
    </lineage>
</organism>
<dbReference type="SUPFAM" id="SSF50978">
    <property type="entry name" value="WD40 repeat-like"/>
    <property type="match status" value="1"/>
</dbReference>
<accession>A0AA88HQ46</accession>
<keyword evidence="3" id="KW-1185">Reference proteome</keyword>
<dbReference type="Gene3D" id="1.20.1280.50">
    <property type="match status" value="1"/>
</dbReference>
<protein>
    <recommendedName>
        <fullName evidence="1">F-box domain-containing protein</fullName>
    </recommendedName>
</protein>
<dbReference type="EMBL" id="JAVRJZ010000015">
    <property type="protein sequence ID" value="KAK2713118.1"/>
    <property type="molecule type" value="Genomic_DNA"/>
</dbReference>